<evidence type="ECO:0000313" key="2">
    <source>
        <dbReference type="EMBL" id="MBF8641284.1"/>
    </source>
</evidence>
<sequence>MFFSLLAATFVVAFITSATVVALFNHSTKAVLARIIKDDVSSAWHRYITFASFVVGISGGVRIYDLERYISAQTTDAQVLVLNSERWTLEIYRSLIETLQSIAWMYLVVFVVALIAFVIVRGIEARHSRS</sequence>
<keyword evidence="1" id="KW-0472">Membrane</keyword>
<reference evidence="2 5" key="2">
    <citation type="submission" date="2020-10" db="EMBL/GenBank/DDBJ databases">
        <title>Genome sequences of Pseudomonas isolates.</title>
        <authorList>
            <person name="Wessels L."/>
            <person name="Reich F."/>
            <person name="Hammerl J."/>
        </authorList>
    </citation>
    <scope>NUCLEOTIDE SEQUENCE [LARGE SCALE GENOMIC DNA]</scope>
    <source>
        <strain evidence="2 5">20-MO00624-0</strain>
    </source>
</reference>
<name>A0A2X2D5D9_PSELU</name>
<feature type="transmembrane region" description="Helical" evidence="1">
    <location>
        <begin position="43"/>
        <end position="64"/>
    </location>
</feature>
<organism evidence="3 4">
    <name type="scientific">Pseudomonas luteola</name>
    <dbReference type="NCBI Taxonomy" id="47886"/>
    <lineage>
        <taxon>Bacteria</taxon>
        <taxon>Pseudomonadati</taxon>
        <taxon>Pseudomonadota</taxon>
        <taxon>Gammaproteobacteria</taxon>
        <taxon>Pseudomonadales</taxon>
        <taxon>Pseudomonadaceae</taxon>
        <taxon>Pseudomonas</taxon>
    </lineage>
</organism>
<proteinExistence type="predicted"/>
<dbReference type="Proteomes" id="UP000626180">
    <property type="component" value="Unassembled WGS sequence"/>
</dbReference>
<feature type="transmembrane region" description="Helical" evidence="1">
    <location>
        <begin position="103"/>
        <end position="123"/>
    </location>
</feature>
<evidence type="ECO:0000256" key="1">
    <source>
        <dbReference type="SAM" id="Phobius"/>
    </source>
</evidence>
<reference evidence="3 4" key="1">
    <citation type="submission" date="2018-06" db="EMBL/GenBank/DDBJ databases">
        <authorList>
            <consortium name="Pathogen Informatics"/>
            <person name="Doyle S."/>
        </authorList>
    </citation>
    <scope>NUCLEOTIDE SEQUENCE [LARGE SCALE GENOMIC DNA]</scope>
    <source>
        <strain evidence="3 4">NCTC11842</strain>
    </source>
</reference>
<evidence type="ECO:0000313" key="5">
    <source>
        <dbReference type="Proteomes" id="UP000626180"/>
    </source>
</evidence>
<keyword evidence="5" id="KW-1185">Reference proteome</keyword>
<accession>A0A2X2D5D9</accession>
<dbReference type="AlphaFoldDB" id="A0A2X2D5D9"/>
<dbReference type="EMBL" id="JADMCD010000005">
    <property type="protein sequence ID" value="MBF8641284.1"/>
    <property type="molecule type" value="Genomic_DNA"/>
</dbReference>
<keyword evidence="1" id="KW-0812">Transmembrane</keyword>
<dbReference type="RefSeq" id="WP_010799064.1">
    <property type="nucleotide sequence ID" value="NZ_CP044085.1"/>
</dbReference>
<gene>
    <name evidence="2" type="ORF">IRZ65_11370</name>
    <name evidence="3" type="ORF">NCTC11842_05363</name>
</gene>
<dbReference type="EMBL" id="UAUF01000015">
    <property type="protein sequence ID" value="SPZ16332.1"/>
    <property type="molecule type" value="Genomic_DNA"/>
</dbReference>
<evidence type="ECO:0000313" key="4">
    <source>
        <dbReference type="Proteomes" id="UP000250443"/>
    </source>
</evidence>
<evidence type="ECO:0000313" key="3">
    <source>
        <dbReference type="EMBL" id="SPZ16332.1"/>
    </source>
</evidence>
<dbReference type="Proteomes" id="UP000250443">
    <property type="component" value="Unassembled WGS sequence"/>
</dbReference>
<keyword evidence="1" id="KW-1133">Transmembrane helix</keyword>
<protein>
    <submittedName>
        <fullName evidence="3">Uncharacterized protein</fullName>
    </submittedName>
</protein>